<keyword evidence="1" id="KW-0812">Transmembrane</keyword>
<evidence type="ECO:0000313" key="3">
    <source>
        <dbReference type="Proteomes" id="UP000095350"/>
    </source>
</evidence>
<name>A0A173SCV6_9FIRM</name>
<gene>
    <name evidence="2" type="ORF">ERS852572_00901</name>
</gene>
<keyword evidence="1" id="KW-1133">Transmembrane helix</keyword>
<evidence type="ECO:0000256" key="1">
    <source>
        <dbReference type="SAM" id="Phobius"/>
    </source>
</evidence>
<dbReference type="PaxDb" id="166486-ERS852572_00901"/>
<dbReference type="Proteomes" id="UP000095350">
    <property type="component" value="Unassembled WGS sequence"/>
</dbReference>
<keyword evidence="1" id="KW-0472">Membrane</keyword>
<feature type="transmembrane region" description="Helical" evidence="1">
    <location>
        <begin position="98"/>
        <end position="118"/>
    </location>
</feature>
<protein>
    <submittedName>
        <fullName evidence="2">Uncharacterized protein</fullName>
    </submittedName>
</protein>
<sequence length="151" mass="17363">MRSTKKRRKLVNLPTYYKRIFPLLFAWMILLTTCAGSQSDVLRMKSTEKASGQTMLSGERLAKTYDALLETARGRSETLESGRVKEFASVNWRRMAGVTIRILLVILPALILQFWSIWYRRADEIVPRGLLLVKFVRRADGKKNGILALMK</sequence>
<accession>A0A173SCV6</accession>
<proteinExistence type="predicted"/>
<dbReference type="STRING" id="166486.ERS852572_00901"/>
<dbReference type="AlphaFoldDB" id="A0A173SCV6"/>
<reference evidence="2 3" key="1">
    <citation type="submission" date="2015-09" db="EMBL/GenBank/DDBJ databases">
        <authorList>
            <consortium name="Pathogen Informatics"/>
        </authorList>
    </citation>
    <scope>NUCLEOTIDE SEQUENCE [LARGE SCALE GENOMIC DNA]</scope>
    <source>
        <strain evidence="2 3">2789STDY5834960</strain>
    </source>
</reference>
<dbReference type="EMBL" id="CYXZ01000006">
    <property type="protein sequence ID" value="CUM88080.1"/>
    <property type="molecule type" value="Genomic_DNA"/>
</dbReference>
<evidence type="ECO:0000313" key="2">
    <source>
        <dbReference type="EMBL" id="CUM88080.1"/>
    </source>
</evidence>
<organism evidence="2 3">
    <name type="scientific">Roseburia intestinalis</name>
    <dbReference type="NCBI Taxonomy" id="166486"/>
    <lineage>
        <taxon>Bacteria</taxon>
        <taxon>Bacillati</taxon>
        <taxon>Bacillota</taxon>
        <taxon>Clostridia</taxon>
        <taxon>Lachnospirales</taxon>
        <taxon>Lachnospiraceae</taxon>
        <taxon>Roseburia</taxon>
    </lineage>
</organism>